<dbReference type="InterPro" id="IPR025824">
    <property type="entry name" value="OB-fold_nuc-bd_dom"/>
</dbReference>
<dbReference type="PANTHER" id="PTHR30008">
    <property type="entry name" value="EXODEOXYRIBONUCLEASE 7 LARGE SUBUNIT"/>
    <property type="match status" value="1"/>
</dbReference>
<sequence length="394" mass="43306">MEGKIYTATVSQLNRFIKQMLDGTSILNNIWVKGEISNFKRHYTGHCYLTLKDEGGVLKAVMFKANAARLAFAPENGMKVLARGRVSVYERDGSYQLYIEEMQPDGVGSLHIAYEQLKARLQEEGLFDETKKKPLPPYPNTIGVVTATTGAAIRDIINILSRRYPCAKVLIYPTLVQGEGASAGIAEAIEYFNAHKLADVLIVGRGGGSIEDLWAFNEERTARAIYASEIPVVSAVGHETDFTIADFVADLRAPTPSAAAELVVPSVAELREKILSMRSRVIMDALHTIRMKRSQIEKITLRSPAAKLADNRVLLDDMTKHLIRNTKLILDRKREEIKAAAGRLDAMSPLAVLGRGYSIAKSKDGTVIRQRGDAVSGTEFELILSDGSVGAKFL</sequence>
<dbReference type="Proteomes" id="UP000886743">
    <property type="component" value="Unassembled WGS sequence"/>
</dbReference>
<dbReference type="NCBIfam" id="TIGR00237">
    <property type="entry name" value="xseA"/>
    <property type="match status" value="1"/>
</dbReference>
<dbReference type="GO" id="GO:0006308">
    <property type="term" value="P:DNA catabolic process"/>
    <property type="evidence" value="ECO:0007669"/>
    <property type="project" value="UniProtKB-UniRule"/>
</dbReference>
<dbReference type="GO" id="GO:0003676">
    <property type="term" value="F:nucleic acid binding"/>
    <property type="evidence" value="ECO:0007669"/>
    <property type="project" value="InterPro"/>
</dbReference>
<dbReference type="EMBL" id="DVOF01000090">
    <property type="protein sequence ID" value="HIV02553.1"/>
    <property type="molecule type" value="Genomic_DNA"/>
</dbReference>
<comment type="subunit">
    <text evidence="5">Heterooligomer composed of large and small subunits.</text>
</comment>
<keyword evidence="1 5" id="KW-0963">Cytoplasm</keyword>
<dbReference type="GO" id="GO:0008855">
    <property type="term" value="F:exodeoxyribonuclease VII activity"/>
    <property type="evidence" value="ECO:0007669"/>
    <property type="project" value="UniProtKB-UniRule"/>
</dbReference>
<dbReference type="AlphaFoldDB" id="A0A9D1NHI9"/>
<dbReference type="InterPro" id="IPR003753">
    <property type="entry name" value="Exonuc_VII_L"/>
</dbReference>
<dbReference type="Pfam" id="PF13742">
    <property type="entry name" value="tRNA_anti_2"/>
    <property type="match status" value="1"/>
</dbReference>
<dbReference type="InterPro" id="IPR020579">
    <property type="entry name" value="Exonuc_VII_lsu_C"/>
</dbReference>
<keyword evidence="4 5" id="KW-0269">Exonuclease</keyword>
<reference evidence="9" key="1">
    <citation type="submission" date="2020-10" db="EMBL/GenBank/DDBJ databases">
        <authorList>
            <person name="Gilroy R."/>
        </authorList>
    </citation>
    <scope>NUCLEOTIDE SEQUENCE</scope>
    <source>
        <strain evidence="9">4920</strain>
    </source>
</reference>
<evidence type="ECO:0000313" key="10">
    <source>
        <dbReference type="Proteomes" id="UP000886743"/>
    </source>
</evidence>
<keyword evidence="3 5" id="KW-0378">Hydrolase</keyword>
<evidence type="ECO:0000259" key="7">
    <source>
        <dbReference type="Pfam" id="PF02601"/>
    </source>
</evidence>
<dbReference type="GO" id="GO:0009318">
    <property type="term" value="C:exodeoxyribonuclease VII complex"/>
    <property type="evidence" value="ECO:0007669"/>
    <property type="project" value="UniProtKB-UniRule"/>
</dbReference>
<name>A0A9D1NHI9_9FIRM</name>
<dbReference type="PANTHER" id="PTHR30008:SF0">
    <property type="entry name" value="EXODEOXYRIBONUCLEASE 7 LARGE SUBUNIT"/>
    <property type="match status" value="1"/>
</dbReference>
<evidence type="ECO:0000259" key="8">
    <source>
        <dbReference type="Pfam" id="PF13742"/>
    </source>
</evidence>
<reference evidence="9" key="2">
    <citation type="journal article" date="2021" name="PeerJ">
        <title>Extensive microbial diversity within the chicken gut microbiome revealed by metagenomics and culture.</title>
        <authorList>
            <person name="Gilroy R."/>
            <person name="Ravi A."/>
            <person name="Getino M."/>
            <person name="Pursley I."/>
            <person name="Horton D.L."/>
            <person name="Alikhan N.F."/>
            <person name="Baker D."/>
            <person name="Gharbi K."/>
            <person name="Hall N."/>
            <person name="Watson M."/>
            <person name="Adriaenssens E.M."/>
            <person name="Foster-Nyarko E."/>
            <person name="Jarju S."/>
            <person name="Secka A."/>
            <person name="Antonio M."/>
            <person name="Oren A."/>
            <person name="Chaudhuri R.R."/>
            <person name="La Ragione R."/>
            <person name="Hildebrand F."/>
            <person name="Pallen M.J."/>
        </authorList>
    </citation>
    <scope>NUCLEOTIDE SEQUENCE</scope>
    <source>
        <strain evidence="9">4920</strain>
    </source>
</reference>
<feature type="domain" description="Exonuclease VII large subunit C-terminal" evidence="7">
    <location>
        <begin position="126"/>
        <end position="328"/>
    </location>
</feature>
<dbReference type="EC" id="3.1.11.6" evidence="5"/>
<evidence type="ECO:0000256" key="6">
    <source>
        <dbReference type="RuleBase" id="RU004355"/>
    </source>
</evidence>
<gene>
    <name evidence="5 9" type="primary">xseA</name>
    <name evidence="9" type="ORF">IAC74_03190</name>
</gene>
<evidence type="ECO:0000256" key="3">
    <source>
        <dbReference type="ARBA" id="ARBA00022801"/>
    </source>
</evidence>
<evidence type="ECO:0000256" key="2">
    <source>
        <dbReference type="ARBA" id="ARBA00022722"/>
    </source>
</evidence>
<keyword evidence="2 5" id="KW-0540">Nuclease</keyword>
<evidence type="ECO:0000256" key="1">
    <source>
        <dbReference type="ARBA" id="ARBA00022490"/>
    </source>
</evidence>
<dbReference type="CDD" id="cd04489">
    <property type="entry name" value="ExoVII_LU_OBF"/>
    <property type="match status" value="1"/>
</dbReference>
<evidence type="ECO:0000256" key="5">
    <source>
        <dbReference type="HAMAP-Rule" id="MF_00378"/>
    </source>
</evidence>
<comment type="catalytic activity">
    <reaction evidence="5 6">
        <text>Exonucleolytic cleavage in either 5'- to 3'- or 3'- to 5'-direction to yield nucleoside 5'-phosphates.</text>
        <dbReference type="EC" id="3.1.11.6"/>
    </reaction>
</comment>
<comment type="function">
    <text evidence="5">Bidirectionally degrades single-stranded DNA into large acid-insoluble oligonucleotides, which are then degraded further into small acid-soluble oligonucleotides.</text>
</comment>
<organism evidence="9 10">
    <name type="scientific">Candidatus Aphodoplasma excrementigallinarum</name>
    <dbReference type="NCBI Taxonomy" id="2840673"/>
    <lineage>
        <taxon>Bacteria</taxon>
        <taxon>Bacillati</taxon>
        <taxon>Bacillota</taxon>
        <taxon>Clostridia</taxon>
        <taxon>Eubacteriales</taxon>
        <taxon>Candidatus Aphodoplasma</taxon>
    </lineage>
</organism>
<comment type="similarity">
    <text evidence="5 6">Belongs to the XseA family.</text>
</comment>
<accession>A0A9D1NHI9</accession>
<comment type="subcellular location">
    <subcellularLocation>
        <location evidence="5 6">Cytoplasm</location>
    </subcellularLocation>
</comment>
<comment type="caution">
    <text evidence="9">The sequence shown here is derived from an EMBL/GenBank/DDBJ whole genome shotgun (WGS) entry which is preliminary data.</text>
</comment>
<proteinExistence type="inferred from homology"/>
<dbReference type="Pfam" id="PF02601">
    <property type="entry name" value="Exonuc_VII_L"/>
    <property type="match status" value="1"/>
</dbReference>
<evidence type="ECO:0000256" key="4">
    <source>
        <dbReference type="ARBA" id="ARBA00022839"/>
    </source>
</evidence>
<protein>
    <recommendedName>
        <fullName evidence="5">Exodeoxyribonuclease 7 large subunit</fullName>
        <ecNumber evidence="5">3.1.11.6</ecNumber>
    </recommendedName>
    <alternativeName>
        <fullName evidence="5">Exodeoxyribonuclease VII large subunit</fullName>
        <shortName evidence="5">Exonuclease VII large subunit</shortName>
    </alternativeName>
</protein>
<feature type="domain" description="OB-fold nucleic acid binding" evidence="8">
    <location>
        <begin position="9"/>
        <end position="103"/>
    </location>
</feature>
<evidence type="ECO:0000313" key="9">
    <source>
        <dbReference type="EMBL" id="HIV02553.1"/>
    </source>
</evidence>
<dbReference type="GO" id="GO:0005737">
    <property type="term" value="C:cytoplasm"/>
    <property type="evidence" value="ECO:0007669"/>
    <property type="project" value="UniProtKB-SubCell"/>
</dbReference>
<dbReference type="HAMAP" id="MF_00378">
    <property type="entry name" value="Exonuc_7_L"/>
    <property type="match status" value="1"/>
</dbReference>